<sequence length="460" mass="47526">MGKIAWRLQRTWRTWTQGAAPDVPPEEDTEPGAAVSAEALDVVLRVGELLLTSGESTERVTEAMYGLAVAYELPRCEVQVSFTGLLVSVHPGHGFPPVTGSRAIRRRTPAYWRLPALHALVQDASIGMLEPAQAHQRLAEIKWARAPYPRWALVAALGLIAASASVLSGGGPVAAATAFGATVLGDRAAAVLARRGVAEFYQLAIAAAIATAAAALVVWVGTPARASAVVTGAILALLPGRPLVASIQDGITGDLVSAGARLLEVFFMIAAIVAGVGLVVYTAVRLHFPIDVSRLPSAPLTLEPVTVLAAAGVSAAFAISLAARRDVLLAVSLGGALIWTLFVLLRGQGVPPVVASAVAATVLGLLANALAVHRRVPVLPYVVPIIGPLLPGGLLFQGMVELNTGAPRHGLLSLIGALSVALALAAGVNLGGELVRAFRRIGLSASGRWARPAARRTRGY</sequence>
<comment type="subcellular location">
    <subcellularLocation>
        <location evidence="1">Cell membrane</location>
        <topology evidence="1">Multi-pass membrane protein</topology>
    </subcellularLocation>
</comment>
<proteinExistence type="inferred from homology"/>
<dbReference type="InterPro" id="IPR024528">
    <property type="entry name" value="ThrE_2"/>
</dbReference>
<keyword evidence="5 7" id="KW-0472">Membrane</keyword>
<keyword evidence="2" id="KW-1003">Cell membrane</keyword>
<dbReference type="OrthoDB" id="9763957at2"/>
<dbReference type="GO" id="GO:0015744">
    <property type="term" value="P:succinate transport"/>
    <property type="evidence" value="ECO:0007669"/>
    <property type="project" value="TreeGrafter"/>
</dbReference>
<protein>
    <submittedName>
        <fullName evidence="10">Uncharacterized membrane protein YjjP, DUF1212 family</fullName>
    </submittedName>
</protein>
<dbReference type="Pfam" id="PF06738">
    <property type="entry name" value="ThrE"/>
    <property type="match status" value="1"/>
</dbReference>
<keyword evidence="11" id="KW-1185">Reference proteome</keyword>
<dbReference type="GO" id="GO:0005886">
    <property type="term" value="C:plasma membrane"/>
    <property type="evidence" value="ECO:0007669"/>
    <property type="project" value="UniProtKB-SubCell"/>
</dbReference>
<dbReference type="InterPro" id="IPR050539">
    <property type="entry name" value="ThrE_Dicarb/AminoAcid_Exp"/>
</dbReference>
<dbReference type="Proteomes" id="UP000236723">
    <property type="component" value="Unassembled WGS sequence"/>
</dbReference>
<evidence type="ECO:0000259" key="9">
    <source>
        <dbReference type="Pfam" id="PF12821"/>
    </source>
</evidence>
<keyword evidence="3 7" id="KW-0812">Transmembrane</keyword>
<feature type="transmembrane region" description="Helical" evidence="7">
    <location>
        <begin position="353"/>
        <end position="371"/>
    </location>
</feature>
<dbReference type="AlphaFoldDB" id="A0A1H5Z5K0"/>
<dbReference type="Pfam" id="PF12821">
    <property type="entry name" value="ThrE_2"/>
    <property type="match status" value="1"/>
</dbReference>
<feature type="domain" description="Threonine/serine exporter-like N-terminal" evidence="8">
    <location>
        <begin position="41"/>
        <end position="280"/>
    </location>
</feature>
<evidence type="ECO:0000256" key="7">
    <source>
        <dbReference type="SAM" id="Phobius"/>
    </source>
</evidence>
<evidence type="ECO:0000256" key="1">
    <source>
        <dbReference type="ARBA" id="ARBA00004651"/>
    </source>
</evidence>
<evidence type="ECO:0000256" key="2">
    <source>
        <dbReference type="ARBA" id="ARBA00022475"/>
    </source>
</evidence>
<name>A0A1H5Z5K0_9ACTN</name>
<comment type="similarity">
    <text evidence="6">Belongs to the ThrE exporter (TC 2.A.79) family.</text>
</comment>
<dbReference type="EMBL" id="FNVO01000004">
    <property type="protein sequence ID" value="SEG31621.1"/>
    <property type="molecule type" value="Genomic_DNA"/>
</dbReference>
<keyword evidence="4 7" id="KW-1133">Transmembrane helix</keyword>
<evidence type="ECO:0000313" key="11">
    <source>
        <dbReference type="Proteomes" id="UP000236723"/>
    </source>
</evidence>
<dbReference type="GO" id="GO:0022857">
    <property type="term" value="F:transmembrane transporter activity"/>
    <property type="evidence" value="ECO:0007669"/>
    <property type="project" value="InterPro"/>
</dbReference>
<feature type="transmembrane region" description="Helical" evidence="7">
    <location>
        <begin position="378"/>
        <end position="399"/>
    </location>
</feature>
<dbReference type="PANTHER" id="PTHR34390:SF2">
    <property type="entry name" value="SUCCINATE TRANSPORTER SUBUNIT YJJP-RELATED"/>
    <property type="match status" value="1"/>
</dbReference>
<evidence type="ECO:0000256" key="3">
    <source>
        <dbReference type="ARBA" id="ARBA00022692"/>
    </source>
</evidence>
<reference evidence="11" key="1">
    <citation type="submission" date="2016-10" db="EMBL/GenBank/DDBJ databases">
        <authorList>
            <person name="Varghese N."/>
            <person name="Submissions S."/>
        </authorList>
    </citation>
    <scope>NUCLEOTIDE SEQUENCE [LARGE SCALE GENOMIC DNA]</scope>
    <source>
        <strain evidence="11">DSM 43163</strain>
    </source>
</reference>
<organism evidence="10 11">
    <name type="scientific">Thermomonospora echinospora</name>
    <dbReference type="NCBI Taxonomy" id="1992"/>
    <lineage>
        <taxon>Bacteria</taxon>
        <taxon>Bacillati</taxon>
        <taxon>Actinomycetota</taxon>
        <taxon>Actinomycetes</taxon>
        <taxon>Streptosporangiales</taxon>
        <taxon>Thermomonosporaceae</taxon>
        <taxon>Thermomonospora</taxon>
    </lineage>
</organism>
<feature type="transmembrane region" description="Helical" evidence="7">
    <location>
        <begin position="327"/>
        <end position="347"/>
    </location>
</feature>
<dbReference type="RefSeq" id="WP_103937795.1">
    <property type="nucleotide sequence ID" value="NZ_FNVO01000004.1"/>
</dbReference>
<feature type="transmembrane region" description="Helical" evidence="7">
    <location>
        <begin position="411"/>
        <end position="430"/>
    </location>
</feature>
<evidence type="ECO:0000313" key="10">
    <source>
        <dbReference type="EMBL" id="SEG31621.1"/>
    </source>
</evidence>
<evidence type="ECO:0000256" key="6">
    <source>
        <dbReference type="ARBA" id="ARBA00034125"/>
    </source>
</evidence>
<feature type="domain" description="Threonine/Serine exporter ThrE" evidence="9">
    <location>
        <begin position="308"/>
        <end position="430"/>
    </location>
</feature>
<dbReference type="PANTHER" id="PTHR34390">
    <property type="entry name" value="UPF0442 PROTEIN YJJB-RELATED"/>
    <property type="match status" value="1"/>
</dbReference>
<gene>
    <name evidence="10" type="ORF">SAMN04489712_104367</name>
</gene>
<feature type="transmembrane region" description="Helical" evidence="7">
    <location>
        <begin position="304"/>
        <end position="322"/>
    </location>
</feature>
<accession>A0A1H5Z5K0</accession>
<feature type="transmembrane region" description="Helical" evidence="7">
    <location>
        <begin position="151"/>
        <end position="167"/>
    </location>
</feature>
<dbReference type="InterPro" id="IPR010619">
    <property type="entry name" value="ThrE-like_N"/>
</dbReference>
<feature type="transmembrane region" description="Helical" evidence="7">
    <location>
        <begin position="200"/>
        <end position="220"/>
    </location>
</feature>
<feature type="transmembrane region" description="Helical" evidence="7">
    <location>
        <begin position="265"/>
        <end position="284"/>
    </location>
</feature>
<evidence type="ECO:0000259" key="8">
    <source>
        <dbReference type="Pfam" id="PF06738"/>
    </source>
</evidence>
<evidence type="ECO:0000256" key="5">
    <source>
        <dbReference type="ARBA" id="ARBA00023136"/>
    </source>
</evidence>
<evidence type="ECO:0000256" key="4">
    <source>
        <dbReference type="ARBA" id="ARBA00022989"/>
    </source>
</evidence>